<keyword evidence="5 6" id="KW-0472">Membrane</keyword>
<dbReference type="InterPro" id="IPR050638">
    <property type="entry name" value="AA-Vitamin_Transporters"/>
</dbReference>
<keyword evidence="2" id="KW-1003">Cell membrane</keyword>
<dbReference type="Proteomes" id="UP000273252">
    <property type="component" value="Unassembled WGS sequence"/>
</dbReference>
<feature type="transmembrane region" description="Helical" evidence="6">
    <location>
        <begin position="254"/>
        <end position="275"/>
    </location>
</feature>
<feature type="transmembrane region" description="Helical" evidence="6">
    <location>
        <begin position="281"/>
        <end position="300"/>
    </location>
</feature>
<dbReference type="PANTHER" id="PTHR32322:SF18">
    <property type="entry name" value="S-ADENOSYLMETHIONINE_S-ADENOSYLHOMOCYSTEINE TRANSPORTER"/>
    <property type="match status" value="1"/>
</dbReference>
<accession>A0A3A6QYT5</accession>
<name>A0A3A6QYT5_9VIBR</name>
<feature type="transmembrane region" description="Helical" evidence="6">
    <location>
        <begin position="226"/>
        <end position="247"/>
    </location>
</feature>
<keyword evidence="3 6" id="KW-0812">Transmembrane</keyword>
<evidence type="ECO:0000256" key="5">
    <source>
        <dbReference type="ARBA" id="ARBA00023136"/>
    </source>
</evidence>
<dbReference type="InterPro" id="IPR037185">
    <property type="entry name" value="EmrE-like"/>
</dbReference>
<feature type="transmembrane region" description="Helical" evidence="6">
    <location>
        <begin position="160"/>
        <end position="182"/>
    </location>
</feature>
<evidence type="ECO:0000313" key="9">
    <source>
        <dbReference type="Proteomes" id="UP000273252"/>
    </source>
</evidence>
<comment type="subcellular location">
    <subcellularLocation>
        <location evidence="1">Cell membrane</location>
        <topology evidence="1">Multi-pass membrane protein</topology>
    </subcellularLocation>
</comment>
<keyword evidence="4 6" id="KW-1133">Transmembrane helix</keyword>
<feature type="transmembrane region" description="Helical" evidence="6">
    <location>
        <begin position="135"/>
        <end position="154"/>
    </location>
</feature>
<feature type="transmembrane region" description="Helical" evidence="6">
    <location>
        <begin position="73"/>
        <end position="92"/>
    </location>
</feature>
<sequence>MASATNKRSSDSFLFIAYVVLVGIGFPILRYASINFDTLNNNAVRFLSGGCLFLLIVMIKHRSEVKKIFSHPVLTMKLLLVGILMTANMYFFMNGMQLTSALTGSVFCILALPVTTTLASIFYLDERKKASSFRFIFGSTLAIVGSLIFVFSAQQTGNSANFILGSFFWTIAITISAIQNLLVKSISNKIHTMVICASTAIIAGLINLFIAIYSGKIQQLSTSSDALIIFLIFAGMYGMVTGMLMAFHIIKKSGVITFNMLQIMVPLSTAVVAYLTLGEEITFVQAIGATIVVIGCAYSLKPKQQIRC</sequence>
<dbReference type="Pfam" id="PF00892">
    <property type="entry name" value="EamA"/>
    <property type="match status" value="2"/>
</dbReference>
<dbReference type="PANTHER" id="PTHR32322">
    <property type="entry name" value="INNER MEMBRANE TRANSPORTER"/>
    <property type="match status" value="1"/>
</dbReference>
<evidence type="ECO:0000259" key="7">
    <source>
        <dbReference type="Pfam" id="PF00892"/>
    </source>
</evidence>
<dbReference type="AlphaFoldDB" id="A0A3A6QYT5"/>
<feature type="transmembrane region" description="Helical" evidence="6">
    <location>
        <begin position="194"/>
        <end position="214"/>
    </location>
</feature>
<reference evidence="8 9" key="1">
    <citation type="submission" date="2018-08" db="EMBL/GenBank/DDBJ databases">
        <title>Vibrio isolated from the Eastern China Marginal Seas.</title>
        <authorList>
            <person name="Li Y."/>
        </authorList>
    </citation>
    <scope>NUCLEOTIDE SEQUENCE [LARGE SCALE GENOMIC DNA]</scope>
    <source>
        <strain evidence="8 9">BEI233</strain>
    </source>
</reference>
<evidence type="ECO:0000256" key="3">
    <source>
        <dbReference type="ARBA" id="ARBA00022692"/>
    </source>
</evidence>
<dbReference type="OrthoDB" id="5689580at2"/>
<feature type="transmembrane region" description="Helical" evidence="6">
    <location>
        <begin position="43"/>
        <end position="61"/>
    </location>
</feature>
<feature type="transmembrane region" description="Helical" evidence="6">
    <location>
        <begin position="98"/>
        <end position="123"/>
    </location>
</feature>
<evidence type="ECO:0000256" key="1">
    <source>
        <dbReference type="ARBA" id="ARBA00004651"/>
    </source>
</evidence>
<proteinExistence type="predicted"/>
<keyword evidence="9" id="KW-1185">Reference proteome</keyword>
<organism evidence="8 9">
    <name type="scientific">Vibrio sinensis</name>
    <dbReference type="NCBI Taxonomy" id="2302434"/>
    <lineage>
        <taxon>Bacteria</taxon>
        <taxon>Pseudomonadati</taxon>
        <taxon>Pseudomonadota</taxon>
        <taxon>Gammaproteobacteria</taxon>
        <taxon>Vibrionales</taxon>
        <taxon>Vibrionaceae</taxon>
        <taxon>Vibrio</taxon>
    </lineage>
</organism>
<dbReference type="SUPFAM" id="SSF103481">
    <property type="entry name" value="Multidrug resistance efflux transporter EmrE"/>
    <property type="match status" value="2"/>
</dbReference>
<gene>
    <name evidence="8" type="ORF">DZ860_05365</name>
</gene>
<evidence type="ECO:0000256" key="4">
    <source>
        <dbReference type="ARBA" id="ARBA00022989"/>
    </source>
</evidence>
<protein>
    <submittedName>
        <fullName evidence="8">DMT family transporter</fullName>
    </submittedName>
</protein>
<evidence type="ECO:0000313" key="8">
    <source>
        <dbReference type="EMBL" id="RJX73659.1"/>
    </source>
</evidence>
<feature type="domain" description="EamA" evidence="7">
    <location>
        <begin position="165"/>
        <end position="297"/>
    </location>
</feature>
<feature type="domain" description="EamA" evidence="7">
    <location>
        <begin position="13"/>
        <end position="149"/>
    </location>
</feature>
<comment type="caution">
    <text evidence="8">The sequence shown here is derived from an EMBL/GenBank/DDBJ whole genome shotgun (WGS) entry which is preliminary data.</text>
</comment>
<dbReference type="GO" id="GO:0005886">
    <property type="term" value="C:plasma membrane"/>
    <property type="evidence" value="ECO:0007669"/>
    <property type="project" value="UniProtKB-SubCell"/>
</dbReference>
<dbReference type="InterPro" id="IPR000620">
    <property type="entry name" value="EamA_dom"/>
</dbReference>
<evidence type="ECO:0000256" key="2">
    <source>
        <dbReference type="ARBA" id="ARBA00022475"/>
    </source>
</evidence>
<evidence type="ECO:0000256" key="6">
    <source>
        <dbReference type="SAM" id="Phobius"/>
    </source>
</evidence>
<feature type="transmembrane region" description="Helical" evidence="6">
    <location>
        <begin position="12"/>
        <end position="31"/>
    </location>
</feature>
<dbReference type="EMBL" id="QVMU01000003">
    <property type="protein sequence ID" value="RJX73659.1"/>
    <property type="molecule type" value="Genomic_DNA"/>
</dbReference>